<evidence type="ECO:0008006" key="2">
    <source>
        <dbReference type="Google" id="ProtNLM"/>
    </source>
</evidence>
<dbReference type="AlphaFoldDB" id="A0A645F2N6"/>
<protein>
    <recommendedName>
        <fullName evidence="2">GyrI-like small molecule binding domain-containing protein</fullName>
    </recommendedName>
</protein>
<dbReference type="EMBL" id="VSSQ01053788">
    <property type="protein sequence ID" value="MPN07782.1"/>
    <property type="molecule type" value="Genomic_DNA"/>
</dbReference>
<proteinExistence type="predicted"/>
<evidence type="ECO:0000313" key="1">
    <source>
        <dbReference type="EMBL" id="MPN07782.1"/>
    </source>
</evidence>
<comment type="caution">
    <text evidence="1">The sequence shown here is derived from an EMBL/GenBank/DDBJ whole genome shotgun (WGS) entry which is preliminary data.</text>
</comment>
<gene>
    <name evidence="1" type="ORF">SDC9_155054</name>
</gene>
<reference evidence="1" key="1">
    <citation type="submission" date="2019-08" db="EMBL/GenBank/DDBJ databases">
        <authorList>
            <person name="Kucharzyk K."/>
            <person name="Murdoch R.W."/>
            <person name="Higgins S."/>
            <person name="Loffler F."/>
        </authorList>
    </citation>
    <scope>NUCLEOTIDE SEQUENCE</scope>
</reference>
<accession>A0A645F2N6</accession>
<sequence length="185" mass="21862">MLDKQKAVFLEEISKIEDIIDGIEWYKNYFSYVDPTNVNGSCYSLHFDKRYIVAAECIEDEPKQDFHIRLNEIKSSPQFKNLSYMRQFSYVLDYDALIEGNLKPLHLGMFIKKDPCFKSKNIIEIPEGDYLCFKARILSDGWNPYFIKLFFAGKEKPAIVLANEYEDNLYEYSRCVYEIQILIPQ</sequence>
<name>A0A645F2N6_9ZZZZ</name>
<organism evidence="1">
    <name type="scientific">bioreactor metagenome</name>
    <dbReference type="NCBI Taxonomy" id="1076179"/>
    <lineage>
        <taxon>unclassified sequences</taxon>
        <taxon>metagenomes</taxon>
        <taxon>ecological metagenomes</taxon>
    </lineage>
</organism>